<reference evidence="1" key="1">
    <citation type="journal article" date="2014" name="Front. Microbiol.">
        <title>High frequency of phylogenetically diverse reductive dehalogenase-homologous genes in deep subseafloor sedimentary metagenomes.</title>
        <authorList>
            <person name="Kawai M."/>
            <person name="Futagami T."/>
            <person name="Toyoda A."/>
            <person name="Takaki Y."/>
            <person name="Nishi S."/>
            <person name="Hori S."/>
            <person name="Arai W."/>
            <person name="Tsubouchi T."/>
            <person name="Morono Y."/>
            <person name="Uchiyama I."/>
            <person name="Ito T."/>
            <person name="Fujiyama A."/>
            <person name="Inagaki F."/>
            <person name="Takami H."/>
        </authorList>
    </citation>
    <scope>NUCLEOTIDE SEQUENCE</scope>
    <source>
        <strain evidence="1">Expedition CK06-06</strain>
    </source>
</reference>
<organism evidence="1">
    <name type="scientific">marine sediment metagenome</name>
    <dbReference type="NCBI Taxonomy" id="412755"/>
    <lineage>
        <taxon>unclassified sequences</taxon>
        <taxon>metagenomes</taxon>
        <taxon>ecological metagenomes</taxon>
    </lineage>
</organism>
<accession>X0X8A8</accession>
<dbReference type="EMBL" id="BARS01046783">
    <property type="protein sequence ID" value="GAG32893.1"/>
    <property type="molecule type" value="Genomic_DNA"/>
</dbReference>
<evidence type="ECO:0000313" key="1">
    <source>
        <dbReference type="EMBL" id="GAG32893.1"/>
    </source>
</evidence>
<feature type="non-terminal residue" evidence="1">
    <location>
        <position position="1"/>
    </location>
</feature>
<name>X0X8A8_9ZZZZ</name>
<dbReference type="AlphaFoldDB" id="X0X8A8"/>
<proteinExistence type="predicted"/>
<comment type="caution">
    <text evidence="1">The sequence shown here is derived from an EMBL/GenBank/DDBJ whole genome shotgun (WGS) entry which is preliminary data.</text>
</comment>
<gene>
    <name evidence="1" type="ORF">S01H1_70355</name>
</gene>
<protein>
    <submittedName>
        <fullName evidence="1">Uncharacterized protein</fullName>
    </submittedName>
</protein>
<sequence length="36" mass="4280">HFLLVFKNQIVWDSLIGIRINNYNVAFKSMLKNETI</sequence>